<dbReference type="InterPro" id="IPR029058">
    <property type="entry name" value="AB_hydrolase_fold"/>
</dbReference>
<evidence type="ECO:0000259" key="3">
    <source>
        <dbReference type="Pfam" id="PF07859"/>
    </source>
</evidence>
<dbReference type="PANTHER" id="PTHR48081:SF8">
    <property type="entry name" value="ALPHA_BETA HYDROLASE FOLD-3 DOMAIN-CONTAINING PROTEIN-RELATED"/>
    <property type="match status" value="1"/>
</dbReference>
<keyword evidence="5" id="KW-1185">Reference proteome</keyword>
<dbReference type="SUPFAM" id="SSF53474">
    <property type="entry name" value="alpha/beta-Hydrolases"/>
    <property type="match status" value="1"/>
</dbReference>
<reference evidence="4 5" key="1">
    <citation type="submission" date="2017-12" db="EMBL/GenBank/DDBJ databases">
        <authorList>
            <person name="Hurst M.R.H."/>
        </authorList>
    </citation>
    <scope>NUCLEOTIDE SEQUENCE [LARGE SCALE GENOMIC DNA]</scope>
    <source>
        <strain evidence="4 5">SY-3-19</strain>
    </source>
</reference>
<dbReference type="InterPro" id="IPR050300">
    <property type="entry name" value="GDXG_lipolytic_enzyme"/>
</dbReference>
<evidence type="ECO:0000256" key="2">
    <source>
        <dbReference type="SAM" id="MobiDB-lite"/>
    </source>
</evidence>
<evidence type="ECO:0000313" key="4">
    <source>
        <dbReference type="EMBL" id="PQA86396.1"/>
    </source>
</evidence>
<feature type="region of interest" description="Disordered" evidence="2">
    <location>
        <begin position="1"/>
        <end position="29"/>
    </location>
</feature>
<name>A0A2S7K1M4_9PROT</name>
<comment type="caution">
    <text evidence="4">The sequence shown here is derived from an EMBL/GenBank/DDBJ whole genome shotgun (WGS) entry which is preliminary data.</text>
</comment>
<dbReference type="Gene3D" id="3.40.50.1820">
    <property type="entry name" value="alpha/beta hydrolase"/>
    <property type="match status" value="1"/>
</dbReference>
<dbReference type="RefSeq" id="WP_104831608.1">
    <property type="nucleotide sequence ID" value="NZ_PJCH01000015.1"/>
</dbReference>
<dbReference type="Pfam" id="PF07859">
    <property type="entry name" value="Abhydrolase_3"/>
    <property type="match status" value="1"/>
</dbReference>
<keyword evidence="1 4" id="KW-0378">Hydrolase</keyword>
<gene>
    <name evidence="4" type="ORF">CW354_18875</name>
</gene>
<evidence type="ECO:0000256" key="1">
    <source>
        <dbReference type="ARBA" id="ARBA00022801"/>
    </source>
</evidence>
<evidence type="ECO:0000313" key="5">
    <source>
        <dbReference type="Proteomes" id="UP000239504"/>
    </source>
</evidence>
<dbReference type="InterPro" id="IPR013094">
    <property type="entry name" value="AB_hydrolase_3"/>
</dbReference>
<dbReference type="EMBL" id="PJCH01000015">
    <property type="protein sequence ID" value="PQA86396.1"/>
    <property type="molecule type" value="Genomic_DNA"/>
</dbReference>
<dbReference type="AlphaFoldDB" id="A0A2S7K1M4"/>
<dbReference type="Proteomes" id="UP000239504">
    <property type="component" value="Unassembled WGS sequence"/>
</dbReference>
<organism evidence="4 5">
    <name type="scientific">Hyphococcus luteus</name>
    <dbReference type="NCBI Taxonomy" id="2058213"/>
    <lineage>
        <taxon>Bacteria</taxon>
        <taxon>Pseudomonadati</taxon>
        <taxon>Pseudomonadota</taxon>
        <taxon>Alphaproteobacteria</taxon>
        <taxon>Parvularculales</taxon>
        <taxon>Parvularculaceae</taxon>
        <taxon>Hyphococcus</taxon>
    </lineage>
</organism>
<dbReference type="PANTHER" id="PTHR48081">
    <property type="entry name" value="AB HYDROLASE SUPERFAMILY PROTEIN C4A8.06C"/>
    <property type="match status" value="1"/>
</dbReference>
<sequence>MVVLKDIKTTPRERRASAQSPGVNQPNAAVDASLPEGIDKYVALFRTAQAGATTLSAARLRSDMNARAFDAPPACPMETFTTFIVREGREIGVKIYHPGTDTARPGICYFHGGGFAFGSLETFDSVASGLAEETGAVVASVEYRRLPESSYNDAQDDCYEALCWLHRHTGELNIDASRLAVAGDSVGALLATTAAMQARDRKGPPLACQLLLYGAFALEPGRPAYAQSRDPLLTSDKVEGFIELYHRTLDKDSGLTPPLSATDLSALPPALILAAERDPLRDEAFEYAERLNAAGVAATVRAAPGMVHGFLRARAMSPAAAKELNGLAATARPYLWPERQPRTKEDNSR</sequence>
<proteinExistence type="predicted"/>
<accession>A0A2S7K1M4</accession>
<dbReference type="OrthoDB" id="9806180at2"/>
<feature type="compositionally biased region" description="Polar residues" evidence="2">
    <location>
        <begin position="17"/>
        <end position="27"/>
    </location>
</feature>
<dbReference type="GO" id="GO:0016787">
    <property type="term" value="F:hydrolase activity"/>
    <property type="evidence" value="ECO:0007669"/>
    <property type="project" value="UniProtKB-KW"/>
</dbReference>
<protein>
    <submittedName>
        <fullName evidence="4">Alpha/beta hydrolase</fullName>
    </submittedName>
</protein>
<feature type="compositionally biased region" description="Basic and acidic residues" evidence="2">
    <location>
        <begin position="1"/>
        <end position="16"/>
    </location>
</feature>
<feature type="domain" description="Alpha/beta hydrolase fold-3" evidence="3">
    <location>
        <begin position="108"/>
        <end position="311"/>
    </location>
</feature>